<organism evidence="2">
    <name type="scientific">bioreactor metagenome</name>
    <dbReference type="NCBI Taxonomy" id="1076179"/>
    <lineage>
        <taxon>unclassified sequences</taxon>
        <taxon>metagenomes</taxon>
        <taxon>ecological metagenomes</taxon>
    </lineage>
</organism>
<sequence length="75" mass="8289">MAERFDLHEGLQREAHSNDRTVRSAEGPTATRAWTFRVDHDAQRRGLSLDPPMSLGLSGCRNGEMPLGSGKIELV</sequence>
<gene>
    <name evidence="2" type="ORF">SDC9_187125</name>
</gene>
<feature type="region of interest" description="Disordered" evidence="1">
    <location>
        <begin position="1"/>
        <end position="30"/>
    </location>
</feature>
<dbReference type="EMBL" id="VSSQ01095502">
    <property type="protein sequence ID" value="MPN39597.1"/>
    <property type="molecule type" value="Genomic_DNA"/>
</dbReference>
<protein>
    <submittedName>
        <fullName evidence="2">Uncharacterized protein</fullName>
    </submittedName>
</protein>
<reference evidence="2" key="1">
    <citation type="submission" date="2019-08" db="EMBL/GenBank/DDBJ databases">
        <authorList>
            <person name="Kucharzyk K."/>
            <person name="Murdoch R.W."/>
            <person name="Higgins S."/>
            <person name="Loffler F."/>
        </authorList>
    </citation>
    <scope>NUCLEOTIDE SEQUENCE</scope>
</reference>
<evidence type="ECO:0000313" key="2">
    <source>
        <dbReference type="EMBL" id="MPN39597.1"/>
    </source>
</evidence>
<name>A0A645HKT4_9ZZZZ</name>
<feature type="compositionally biased region" description="Basic and acidic residues" evidence="1">
    <location>
        <begin position="1"/>
        <end position="23"/>
    </location>
</feature>
<comment type="caution">
    <text evidence="2">The sequence shown here is derived from an EMBL/GenBank/DDBJ whole genome shotgun (WGS) entry which is preliminary data.</text>
</comment>
<evidence type="ECO:0000256" key="1">
    <source>
        <dbReference type="SAM" id="MobiDB-lite"/>
    </source>
</evidence>
<proteinExistence type="predicted"/>
<dbReference type="AlphaFoldDB" id="A0A645HKT4"/>
<accession>A0A645HKT4</accession>